<evidence type="ECO:0000313" key="1">
    <source>
        <dbReference type="EMBL" id="OQQ91339.1"/>
    </source>
</evidence>
<name>A0A1V9RE97_9LACO</name>
<gene>
    <name evidence="1" type="ORF">B6U56_02710</name>
</gene>
<dbReference type="RefSeq" id="WP_034982681.1">
    <property type="nucleotide sequence ID" value="NZ_CP062071.1"/>
</dbReference>
<accession>A0A1V9RE97</accession>
<organism evidence="1 2">
    <name type="scientific">Ligilactobacillus salivarius</name>
    <dbReference type="NCBI Taxonomy" id="1624"/>
    <lineage>
        <taxon>Bacteria</taxon>
        <taxon>Bacillati</taxon>
        <taxon>Bacillota</taxon>
        <taxon>Bacilli</taxon>
        <taxon>Lactobacillales</taxon>
        <taxon>Lactobacillaceae</taxon>
        <taxon>Ligilactobacillus</taxon>
    </lineage>
</organism>
<comment type="caution">
    <text evidence="1">The sequence shown here is derived from an EMBL/GenBank/DDBJ whole genome shotgun (WGS) entry which is preliminary data.</text>
</comment>
<sequence>MLHEGNVEKVIVYLNDGDTFTFTEISSVSEHTSERGALALEINYLADNETKALSKTIFVLTNNNVVHYTIIYKKNV</sequence>
<protein>
    <submittedName>
        <fullName evidence="1">Uncharacterized protein</fullName>
    </submittedName>
</protein>
<evidence type="ECO:0000313" key="2">
    <source>
        <dbReference type="Proteomes" id="UP000192575"/>
    </source>
</evidence>
<dbReference type="EMBL" id="NBEF01000014">
    <property type="protein sequence ID" value="OQQ91339.1"/>
    <property type="molecule type" value="Genomic_DNA"/>
</dbReference>
<dbReference type="Proteomes" id="UP000192575">
    <property type="component" value="Unassembled WGS sequence"/>
</dbReference>
<reference evidence="1 2" key="1">
    <citation type="submission" date="2017-03" db="EMBL/GenBank/DDBJ databases">
        <title>Phylogenomics and comparative genomics of Lactobacillus salivarius, a mammalian gut commensal.</title>
        <authorList>
            <person name="Harris H.M."/>
        </authorList>
    </citation>
    <scope>NUCLEOTIDE SEQUENCE [LARGE SCALE GENOMIC DNA]</scope>
    <source>
        <strain evidence="1 2">JCM 1047</strain>
    </source>
</reference>
<dbReference type="AlphaFoldDB" id="A0A1V9RE97"/>
<proteinExistence type="predicted"/>